<keyword evidence="1" id="KW-0472">Membrane</keyword>
<dbReference type="STRING" id="1882918.BCY86_07410"/>
<evidence type="ECO:0000313" key="3">
    <source>
        <dbReference type="Proteomes" id="UP000185544"/>
    </source>
</evidence>
<dbReference type="KEGG" id="pabo:BCY86_07410"/>
<keyword evidence="3" id="KW-1185">Reference proteome</keyword>
<sequence length="79" mass="8612">MHVTKGVVLIMFISWRRVSCAITQTNKFLLKAQGGIASTEYIVLIGTVGIILSAATVAVGKKLIDDYKAARDFILMPFP</sequence>
<evidence type="ECO:0000313" key="2">
    <source>
        <dbReference type="EMBL" id="APS00520.1"/>
    </source>
</evidence>
<protein>
    <submittedName>
        <fullName evidence="2">Uncharacterized protein</fullName>
    </submittedName>
</protein>
<dbReference type="AlphaFoldDB" id="A0A1L6MYB2"/>
<keyword evidence="1" id="KW-0812">Transmembrane</keyword>
<dbReference type="Proteomes" id="UP000185544">
    <property type="component" value="Chromosome"/>
</dbReference>
<evidence type="ECO:0000256" key="1">
    <source>
        <dbReference type="SAM" id="Phobius"/>
    </source>
</evidence>
<accession>A0A1L6MYB2</accession>
<gene>
    <name evidence="2" type="ORF">BCY86_07410</name>
</gene>
<feature type="transmembrane region" description="Helical" evidence="1">
    <location>
        <begin position="36"/>
        <end position="59"/>
    </location>
</feature>
<keyword evidence="1" id="KW-1133">Transmembrane helix</keyword>
<reference evidence="2 3" key="1">
    <citation type="submission" date="2016-08" db="EMBL/GenBank/DDBJ databases">
        <title>Identification and validation of antigenic proteins from Pajaroellobacter abortibovis using de-novo genome sequence assembly and reverse vaccinology.</title>
        <authorList>
            <person name="Welly B.T."/>
            <person name="Miller M.R."/>
            <person name="Stott J.L."/>
            <person name="Blanchard M.T."/>
            <person name="Islas-Trejo A.D."/>
            <person name="O'Rourke S.M."/>
            <person name="Young A.E."/>
            <person name="Medrano J.F."/>
            <person name="Van Eenennaam A.L."/>
        </authorList>
    </citation>
    <scope>NUCLEOTIDE SEQUENCE [LARGE SCALE GENOMIC DNA]</scope>
    <source>
        <strain evidence="2 3">BTF92-0548A/99-0131</strain>
    </source>
</reference>
<name>A0A1L6MYB2_9BACT</name>
<organism evidence="2 3">
    <name type="scientific">Pajaroellobacter abortibovis</name>
    <dbReference type="NCBI Taxonomy" id="1882918"/>
    <lineage>
        <taxon>Bacteria</taxon>
        <taxon>Pseudomonadati</taxon>
        <taxon>Myxococcota</taxon>
        <taxon>Polyangia</taxon>
        <taxon>Polyangiales</taxon>
        <taxon>Polyangiaceae</taxon>
    </lineage>
</organism>
<dbReference type="EMBL" id="CP016908">
    <property type="protein sequence ID" value="APS00520.1"/>
    <property type="molecule type" value="Genomic_DNA"/>
</dbReference>
<proteinExistence type="predicted"/>